<comment type="similarity">
    <text evidence="2">Belongs to the class-III pyridoxal-phosphate-dependent aminotransferase family.</text>
</comment>
<dbReference type="AlphaFoldDB" id="A0A8B6DME3"/>
<evidence type="ECO:0000256" key="12">
    <source>
        <dbReference type="SAM" id="MobiDB-lite"/>
    </source>
</evidence>
<evidence type="ECO:0000313" key="13">
    <source>
        <dbReference type="EMBL" id="VDI21470.1"/>
    </source>
</evidence>
<dbReference type="EC" id="2.6.1.22" evidence="3"/>
<dbReference type="PROSITE" id="PS00600">
    <property type="entry name" value="AA_TRANSFER_CLASS_3"/>
    <property type="match status" value="1"/>
</dbReference>
<keyword evidence="7" id="KW-0663">Pyridoxal phosphate</keyword>
<dbReference type="FunFam" id="3.40.640.10:FF:000219">
    <property type="entry name" value="Aminotransferase PigE"/>
    <property type="match status" value="2"/>
</dbReference>
<dbReference type="Gene3D" id="3.90.1150.10">
    <property type="entry name" value="Aspartate Aminotransferase, domain 1"/>
    <property type="match status" value="2"/>
</dbReference>
<dbReference type="InterPro" id="IPR015422">
    <property type="entry name" value="PyrdxlP-dep_Trfase_small"/>
</dbReference>
<dbReference type="InterPro" id="IPR015424">
    <property type="entry name" value="PyrdxlP-dep_Trfase"/>
</dbReference>
<dbReference type="NCBIfam" id="TIGR00699">
    <property type="entry name" value="GABAtrns_euk"/>
    <property type="match status" value="2"/>
</dbReference>
<dbReference type="GO" id="GO:0009450">
    <property type="term" value="P:gamma-aminobutyric acid catabolic process"/>
    <property type="evidence" value="ECO:0007669"/>
    <property type="project" value="TreeGrafter"/>
</dbReference>
<protein>
    <recommendedName>
        <fullName evidence="10">(S)-3-amino-2-methylpropionate transaminase</fullName>
        <ecNumber evidence="4">2.6.1.19</ecNumber>
        <ecNumber evidence="3">2.6.1.22</ecNumber>
    </recommendedName>
    <alternativeName>
        <fullName evidence="11">GABA aminotransferase</fullName>
    </alternativeName>
    <alternativeName>
        <fullName evidence="9">Gamma-amino-N-butyrate transaminase</fullName>
    </alternativeName>
    <alternativeName>
        <fullName evidence="8">L-AIBAT</fullName>
    </alternativeName>
</protein>
<dbReference type="GO" id="GO:0005739">
    <property type="term" value="C:mitochondrion"/>
    <property type="evidence" value="ECO:0007669"/>
    <property type="project" value="TreeGrafter"/>
</dbReference>
<evidence type="ECO:0000256" key="8">
    <source>
        <dbReference type="ARBA" id="ARBA00029760"/>
    </source>
</evidence>
<gene>
    <name evidence="13" type="ORF">MGAL_10B036680</name>
</gene>
<dbReference type="GO" id="GO:0030170">
    <property type="term" value="F:pyridoxal phosphate binding"/>
    <property type="evidence" value="ECO:0007669"/>
    <property type="project" value="InterPro"/>
</dbReference>
<dbReference type="GO" id="GO:0047298">
    <property type="term" value="F:(S)-3-amino-2-methylpropionate transaminase activity"/>
    <property type="evidence" value="ECO:0007669"/>
    <property type="project" value="UniProtKB-EC"/>
</dbReference>
<feature type="region of interest" description="Disordered" evidence="12">
    <location>
        <begin position="1"/>
        <end position="26"/>
    </location>
</feature>
<reference evidence="13" key="1">
    <citation type="submission" date="2018-11" db="EMBL/GenBank/DDBJ databases">
        <authorList>
            <person name="Alioto T."/>
            <person name="Alioto T."/>
        </authorList>
    </citation>
    <scope>NUCLEOTIDE SEQUENCE</scope>
</reference>
<dbReference type="Gene3D" id="3.40.640.10">
    <property type="entry name" value="Type I PLP-dependent aspartate aminotransferase-like (Major domain)"/>
    <property type="match status" value="2"/>
</dbReference>
<evidence type="ECO:0000256" key="7">
    <source>
        <dbReference type="ARBA" id="ARBA00022898"/>
    </source>
</evidence>
<comment type="caution">
    <text evidence="13">The sequence shown here is derived from an EMBL/GenBank/DDBJ whole genome shotgun (WGS) entry which is preliminary data.</text>
</comment>
<dbReference type="OrthoDB" id="5419315at2759"/>
<dbReference type="PANTHER" id="PTHR43206">
    <property type="entry name" value="AMINOTRANSFERASE"/>
    <property type="match status" value="1"/>
</dbReference>
<dbReference type="PANTHER" id="PTHR43206:SF1">
    <property type="entry name" value="4-AMINOBUTYRATE AMINOTRANSFERASE, MITOCHONDRIAL"/>
    <property type="match status" value="1"/>
</dbReference>
<evidence type="ECO:0000256" key="5">
    <source>
        <dbReference type="ARBA" id="ARBA00022576"/>
    </source>
</evidence>
<keyword evidence="5 13" id="KW-0032">Aminotransferase</keyword>
<accession>A0A8B6DME3</accession>
<dbReference type="EMBL" id="UYJE01003679">
    <property type="protein sequence ID" value="VDI21470.1"/>
    <property type="molecule type" value="Genomic_DNA"/>
</dbReference>
<dbReference type="EC" id="2.6.1.19" evidence="4"/>
<evidence type="ECO:0000256" key="2">
    <source>
        <dbReference type="ARBA" id="ARBA00008954"/>
    </source>
</evidence>
<evidence type="ECO:0000256" key="1">
    <source>
        <dbReference type="ARBA" id="ARBA00001933"/>
    </source>
</evidence>
<evidence type="ECO:0000256" key="3">
    <source>
        <dbReference type="ARBA" id="ARBA00012876"/>
    </source>
</evidence>
<dbReference type="Pfam" id="PF00202">
    <property type="entry name" value="Aminotran_3"/>
    <property type="match status" value="2"/>
</dbReference>
<name>A0A8B6DME3_MYTGA</name>
<evidence type="ECO:0000256" key="10">
    <source>
        <dbReference type="ARBA" id="ARBA00030857"/>
    </source>
</evidence>
<keyword evidence="14" id="KW-1185">Reference proteome</keyword>
<dbReference type="CDD" id="cd00610">
    <property type="entry name" value="OAT_like"/>
    <property type="match status" value="2"/>
</dbReference>
<comment type="cofactor">
    <cofactor evidence="1">
        <name>pyridoxal 5'-phosphate</name>
        <dbReference type="ChEBI" id="CHEBI:597326"/>
    </cofactor>
</comment>
<evidence type="ECO:0000256" key="6">
    <source>
        <dbReference type="ARBA" id="ARBA00022679"/>
    </source>
</evidence>
<dbReference type="InterPro" id="IPR005814">
    <property type="entry name" value="Aminotrans_3"/>
</dbReference>
<dbReference type="InterPro" id="IPR015421">
    <property type="entry name" value="PyrdxlP-dep_Trfase_major"/>
</dbReference>
<dbReference type="SUPFAM" id="SSF53383">
    <property type="entry name" value="PLP-dependent transferases"/>
    <property type="match status" value="2"/>
</dbReference>
<evidence type="ECO:0000256" key="11">
    <source>
        <dbReference type="ARBA" id="ARBA00031787"/>
    </source>
</evidence>
<organism evidence="13 14">
    <name type="scientific">Mytilus galloprovincialis</name>
    <name type="common">Mediterranean mussel</name>
    <dbReference type="NCBI Taxonomy" id="29158"/>
    <lineage>
        <taxon>Eukaryota</taxon>
        <taxon>Metazoa</taxon>
        <taxon>Spiralia</taxon>
        <taxon>Lophotrochozoa</taxon>
        <taxon>Mollusca</taxon>
        <taxon>Bivalvia</taxon>
        <taxon>Autobranchia</taxon>
        <taxon>Pteriomorphia</taxon>
        <taxon>Mytilida</taxon>
        <taxon>Mytiloidea</taxon>
        <taxon>Mytilidae</taxon>
        <taxon>Mytilinae</taxon>
        <taxon>Mytilus</taxon>
    </lineage>
</organism>
<dbReference type="Proteomes" id="UP000596742">
    <property type="component" value="Unassembled WGS sequence"/>
</dbReference>
<evidence type="ECO:0000313" key="14">
    <source>
        <dbReference type="Proteomes" id="UP000596742"/>
    </source>
</evidence>
<evidence type="ECO:0000256" key="4">
    <source>
        <dbReference type="ARBA" id="ARBA00012912"/>
    </source>
</evidence>
<dbReference type="GO" id="GO:0034386">
    <property type="term" value="F:4-aminobutyrate:2-oxoglutarate transaminase activity"/>
    <property type="evidence" value="ECO:0007669"/>
    <property type="project" value="UniProtKB-EC"/>
</dbReference>
<sequence>MSTSATVTRATAEPNFPEMKTSVPGPKSKELIRQLGTIQNSDAVHFFVDYDKSYGNYIVDVDGNAMLDLFTQIASLPLGYNHPSMLESIQNPDNIYAFLNRPALGFYPPGDWVTRLRSSLLQVAPPGLSEVMTMACGSCAIENGLKAMFISHQGKMRNGRPPSQEELQSCLINQFPGCPDLTVLSFKNALHGRTMGAAAVSHNKWTHKLDFPAPEWPIASFPDLKYPLEENVRENEADTKRCLEEVEDLIDIWSKKNRPVVGIITEPIQAEGGDIFAPPEFFKGLQEICVKNDICFQMDEVQTGCGVTGKMWAHEHFNLPQPPDIVTFSKKMLTGGFYYNSKFRPNEGFRIFNTWIGDPSKVILLEAVVKVIREQHLLTNANDTGKHFFDGLYDLQDKYSNILSKVRGLGLYGAVDFPDQKTRDIVMSKLREKGIHTGGCGSKTIRFRPTLILKKHHADIFLDKFNLVRKNFSDKNMVIHLISQVEIPGPKSKTLFNELSTVQNSLAVQFFVDYDKSFGNYLVDVDGNVMLDMFTQIASIPIGYNHPSLVETIRNEENLSTFINRPALAVFPPGDWLKRLQSSLLAVAPPGLNEIQTMACGACSIEHGMKAMFIAYQRKKRGGEPPSKEELQTCITGVPPGCPDLCILSFKNAFHGRTMGALAITHSKPVHKLDFPVPYWPMASFPILKYPLEENVRENQAEERRCLEEVEDLIVSWNKSGRPVVGCVIEPMQAEGGDNFASAEFFQGLQKVCSKHDVSLAIDEVQTGCGSTGKFWAHEHFNLKESPDIVAFSKKMLTGGFYYKEHYRPHEAQRIFNTWVGDPSKVVLLEAVVKVIKEQNLLARVNDTGNYLFNGLRGLQTQYPYLLSRLRGLGCYGSIDMPSMEVRDKVISRLRAKGVNTGGCGEKSIRFRPTLTLEKRHVDIFLDRFNSVLHETCNSNSTTAVASEVYAAASPT</sequence>
<keyword evidence="6 13" id="KW-0808">Transferase</keyword>
<dbReference type="InterPro" id="IPR049704">
    <property type="entry name" value="Aminotrans_3_PPA_site"/>
</dbReference>
<dbReference type="InterPro" id="IPR004631">
    <property type="entry name" value="4NH2But_aminotransferase_euk"/>
</dbReference>
<proteinExistence type="inferred from homology"/>
<evidence type="ECO:0000256" key="9">
    <source>
        <dbReference type="ARBA" id="ARBA00030204"/>
    </source>
</evidence>